<dbReference type="RefSeq" id="XP_046057941.1">
    <property type="nucleotide sequence ID" value="XM_046208831.1"/>
</dbReference>
<sequence>MFSNHAIRVLSVEIPLTECSLLKFKSRSVNIGNHLPRSGNVSRPIADRFSTVTFVMAPLDGKTLPLKLSFCSLYSPETRIPSIACEWYLAEICTTLVGTFLSSITGLRSILNTRSSGIPWRSISEILLKLRLSFRNELLVQWKLVNWFLLADSSVNRASSSSPVSWTIAFSSTSSFSSSSTDEKFTVPRRLLPAIVRLWSILKFSSPCKVSISLYETSSEFRL</sequence>
<dbReference type="AlphaFoldDB" id="A0A9P8SZU3"/>
<gene>
    <name evidence="1" type="ORF">OGAPHI_007435</name>
</gene>
<reference evidence="1" key="2">
    <citation type="submission" date="2021-01" db="EMBL/GenBank/DDBJ databases">
        <authorList>
            <person name="Schikora-Tamarit M.A."/>
        </authorList>
    </citation>
    <scope>NUCLEOTIDE SEQUENCE</scope>
    <source>
        <strain evidence="1">CBS6075</strain>
    </source>
</reference>
<organism evidence="1 2">
    <name type="scientific">Ogataea philodendri</name>
    <dbReference type="NCBI Taxonomy" id="1378263"/>
    <lineage>
        <taxon>Eukaryota</taxon>
        <taxon>Fungi</taxon>
        <taxon>Dikarya</taxon>
        <taxon>Ascomycota</taxon>
        <taxon>Saccharomycotina</taxon>
        <taxon>Pichiomycetes</taxon>
        <taxon>Pichiales</taxon>
        <taxon>Pichiaceae</taxon>
        <taxon>Ogataea</taxon>
    </lineage>
</organism>
<name>A0A9P8SZU3_9ASCO</name>
<dbReference type="GeneID" id="70239399"/>
<reference evidence="1" key="1">
    <citation type="journal article" date="2021" name="Open Biol.">
        <title>Shared evolutionary footprints suggest mitochondrial oxidative damage underlies multiple complex I losses in fungi.</title>
        <authorList>
            <person name="Schikora-Tamarit M.A."/>
            <person name="Marcet-Houben M."/>
            <person name="Nosek J."/>
            <person name="Gabaldon T."/>
        </authorList>
    </citation>
    <scope>NUCLEOTIDE SEQUENCE</scope>
    <source>
        <strain evidence="1">CBS6075</strain>
    </source>
</reference>
<proteinExistence type="predicted"/>
<dbReference type="EMBL" id="JAEUBE010000511">
    <property type="protein sequence ID" value="KAH3660230.1"/>
    <property type="molecule type" value="Genomic_DNA"/>
</dbReference>
<protein>
    <submittedName>
        <fullName evidence="1">Uncharacterized protein</fullName>
    </submittedName>
</protein>
<accession>A0A9P8SZU3</accession>
<keyword evidence="2" id="KW-1185">Reference proteome</keyword>
<dbReference type="Proteomes" id="UP000769157">
    <property type="component" value="Unassembled WGS sequence"/>
</dbReference>
<evidence type="ECO:0000313" key="2">
    <source>
        <dbReference type="Proteomes" id="UP000769157"/>
    </source>
</evidence>
<comment type="caution">
    <text evidence="1">The sequence shown here is derived from an EMBL/GenBank/DDBJ whole genome shotgun (WGS) entry which is preliminary data.</text>
</comment>
<evidence type="ECO:0000313" key="1">
    <source>
        <dbReference type="EMBL" id="KAH3660230.1"/>
    </source>
</evidence>